<dbReference type="InterPro" id="IPR043205">
    <property type="entry name" value="CYB561/CYBRD1-like"/>
</dbReference>
<keyword evidence="7" id="KW-0249">Electron transport</keyword>
<dbReference type="GO" id="GO:0016020">
    <property type="term" value="C:membrane"/>
    <property type="evidence" value="ECO:0007669"/>
    <property type="project" value="UniProtKB-SubCell"/>
</dbReference>
<dbReference type="PROSITE" id="PS51257">
    <property type="entry name" value="PROKAR_LIPOPROTEIN"/>
    <property type="match status" value="1"/>
</dbReference>
<accession>A9NPE1</accession>
<keyword evidence="4" id="KW-0349">Heme</keyword>
<dbReference type="EMBL" id="EF083151">
    <property type="protein sequence ID" value="ABK22502.1"/>
    <property type="molecule type" value="mRNA"/>
</dbReference>
<evidence type="ECO:0000256" key="2">
    <source>
        <dbReference type="ARBA" id="ARBA00004141"/>
    </source>
</evidence>
<keyword evidence="3" id="KW-0813">Transport</keyword>
<evidence type="ECO:0000256" key="4">
    <source>
        <dbReference type="ARBA" id="ARBA00022617"/>
    </source>
</evidence>
<comment type="cofactor">
    <cofactor evidence="1">
        <name>heme b</name>
        <dbReference type="ChEBI" id="CHEBI:60344"/>
    </cofactor>
</comment>
<keyword evidence="10 11" id="KW-0472">Membrane</keyword>
<feature type="transmembrane region" description="Helical" evidence="11">
    <location>
        <begin position="160"/>
        <end position="183"/>
    </location>
</feature>
<feature type="transmembrane region" description="Helical" evidence="11">
    <location>
        <begin position="203"/>
        <end position="224"/>
    </location>
</feature>
<name>A9NPE1_PICSI</name>
<feature type="transmembrane region" description="Helical" evidence="11">
    <location>
        <begin position="20"/>
        <end position="40"/>
    </location>
</feature>
<organism evidence="13">
    <name type="scientific">Picea sitchensis</name>
    <name type="common">Sitka spruce</name>
    <name type="synonym">Pinus sitchensis</name>
    <dbReference type="NCBI Taxonomy" id="3332"/>
    <lineage>
        <taxon>Eukaryota</taxon>
        <taxon>Viridiplantae</taxon>
        <taxon>Streptophyta</taxon>
        <taxon>Embryophyta</taxon>
        <taxon>Tracheophyta</taxon>
        <taxon>Spermatophyta</taxon>
        <taxon>Pinopsida</taxon>
        <taxon>Pinidae</taxon>
        <taxon>Conifers I</taxon>
        <taxon>Pinales</taxon>
        <taxon>Pinaceae</taxon>
        <taxon>Picea</taxon>
    </lineage>
</organism>
<evidence type="ECO:0000256" key="7">
    <source>
        <dbReference type="ARBA" id="ARBA00022982"/>
    </source>
</evidence>
<sequence>MDLKKNSSGFGIPSRPIIFLAQLFGVTACILILFWCIHYNGGLAFHDQNKTKIFNVHPVFMFVGFIFLSSQAILAYKMIPAKKEVQKTVHLVLQGSAIVLGAIGIYAVFKFHNESKIKNLYSLHSWLGIATISLFGLQWIAALLAFAFPGASKQRREAIYPWHVFLGVFLYAMAIGTAELGILERLTFQQFSGMDRFSKEAMLVNSTGLIILIFSMLVVLSTVLR</sequence>
<dbReference type="AlphaFoldDB" id="A9NPE1"/>
<dbReference type="GO" id="GO:0016491">
    <property type="term" value="F:oxidoreductase activity"/>
    <property type="evidence" value="ECO:0007669"/>
    <property type="project" value="InterPro"/>
</dbReference>
<evidence type="ECO:0000256" key="1">
    <source>
        <dbReference type="ARBA" id="ARBA00001970"/>
    </source>
</evidence>
<dbReference type="FunFam" id="1.20.120.1770:FF:000001">
    <property type="entry name" value="Cytochrome b reductase 1"/>
    <property type="match status" value="1"/>
</dbReference>
<dbReference type="Gene3D" id="1.20.120.1770">
    <property type="match status" value="1"/>
</dbReference>
<feature type="transmembrane region" description="Helical" evidence="11">
    <location>
        <begin position="129"/>
        <end position="148"/>
    </location>
</feature>
<dbReference type="InterPro" id="IPR006593">
    <property type="entry name" value="Cyt_b561/ferric_Rdtase_TM"/>
</dbReference>
<proteinExistence type="evidence at transcript level"/>
<feature type="transmembrane region" description="Helical" evidence="11">
    <location>
        <begin position="60"/>
        <end position="79"/>
    </location>
</feature>
<keyword evidence="5 11" id="KW-0812">Transmembrane</keyword>
<evidence type="ECO:0000256" key="6">
    <source>
        <dbReference type="ARBA" id="ARBA00022723"/>
    </source>
</evidence>
<feature type="transmembrane region" description="Helical" evidence="11">
    <location>
        <begin position="91"/>
        <end position="109"/>
    </location>
</feature>
<evidence type="ECO:0000256" key="5">
    <source>
        <dbReference type="ARBA" id="ARBA00022692"/>
    </source>
</evidence>
<comment type="subcellular location">
    <subcellularLocation>
        <location evidence="2">Membrane</location>
        <topology evidence="2">Multi-pass membrane protein</topology>
    </subcellularLocation>
</comment>
<dbReference type="PROSITE" id="PS50939">
    <property type="entry name" value="CYTOCHROME_B561"/>
    <property type="match status" value="1"/>
</dbReference>
<feature type="domain" description="Cytochrome b561" evidence="12">
    <location>
        <begin position="20"/>
        <end position="223"/>
    </location>
</feature>
<dbReference type="GO" id="GO:0046872">
    <property type="term" value="F:metal ion binding"/>
    <property type="evidence" value="ECO:0007669"/>
    <property type="project" value="UniProtKB-KW"/>
</dbReference>
<keyword evidence="8 11" id="KW-1133">Transmembrane helix</keyword>
<dbReference type="Pfam" id="PF03188">
    <property type="entry name" value="Cytochrom_B561"/>
    <property type="match status" value="1"/>
</dbReference>
<keyword evidence="6" id="KW-0479">Metal-binding</keyword>
<evidence type="ECO:0000256" key="8">
    <source>
        <dbReference type="ARBA" id="ARBA00022989"/>
    </source>
</evidence>
<keyword evidence="9" id="KW-0408">Iron</keyword>
<dbReference type="PANTHER" id="PTHR10106">
    <property type="entry name" value="CYTOCHROME B561-RELATED"/>
    <property type="match status" value="1"/>
</dbReference>
<protein>
    <recommendedName>
        <fullName evidence="12">Cytochrome b561 domain-containing protein</fullName>
    </recommendedName>
</protein>
<evidence type="ECO:0000256" key="10">
    <source>
        <dbReference type="ARBA" id="ARBA00023136"/>
    </source>
</evidence>
<dbReference type="CDD" id="cd08766">
    <property type="entry name" value="Cyt_b561_ACYB-1_like"/>
    <property type="match status" value="1"/>
</dbReference>
<evidence type="ECO:0000256" key="11">
    <source>
        <dbReference type="SAM" id="Phobius"/>
    </source>
</evidence>
<reference evidence="13" key="1">
    <citation type="journal article" date="2008" name="BMC Genomics">
        <title>A conifer genomics resource of 200,000 spruce (Picea spp.) ESTs and 6,464 high-quality, sequence-finished full-length cDNAs for Sitka spruce (Picea sitchensis).</title>
        <authorList>
            <person name="Ralph S.G."/>
            <person name="Chun H.J."/>
            <person name="Kolosova N."/>
            <person name="Cooper D."/>
            <person name="Oddy C."/>
            <person name="Ritland C.E."/>
            <person name="Kirkpatrick R."/>
            <person name="Moore R."/>
            <person name="Barber S."/>
            <person name="Holt R.A."/>
            <person name="Jones S.J."/>
            <person name="Marra M.A."/>
            <person name="Douglas C.J."/>
            <person name="Ritland K."/>
            <person name="Bohlmann J."/>
        </authorList>
    </citation>
    <scope>NUCLEOTIDE SEQUENCE</scope>
    <source>
        <tissue evidence="13">Green portion of the leader tissue</tissue>
    </source>
</reference>
<dbReference type="PANTHER" id="PTHR10106:SF22">
    <property type="entry name" value="TRANSMEMBRANE ASCORBATE FERRIREDUCTASE 1"/>
    <property type="match status" value="1"/>
</dbReference>
<evidence type="ECO:0000259" key="12">
    <source>
        <dbReference type="PROSITE" id="PS50939"/>
    </source>
</evidence>
<evidence type="ECO:0000256" key="3">
    <source>
        <dbReference type="ARBA" id="ARBA00022448"/>
    </source>
</evidence>
<evidence type="ECO:0000313" key="13">
    <source>
        <dbReference type="EMBL" id="ABK22502.1"/>
    </source>
</evidence>
<dbReference type="SMART" id="SM00665">
    <property type="entry name" value="B561"/>
    <property type="match status" value="1"/>
</dbReference>
<evidence type="ECO:0000256" key="9">
    <source>
        <dbReference type="ARBA" id="ARBA00023004"/>
    </source>
</evidence>